<gene>
    <name evidence="2" type="ORF">EVOR1521_LOCUS30009</name>
</gene>
<dbReference type="AlphaFoldDB" id="A0AA36JPG8"/>
<feature type="non-terminal residue" evidence="2">
    <location>
        <position position="1"/>
    </location>
</feature>
<evidence type="ECO:0000313" key="3">
    <source>
        <dbReference type="Proteomes" id="UP001178507"/>
    </source>
</evidence>
<organism evidence="2 3">
    <name type="scientific">Effrenium voratum</name>
    <dbReference type="NCBI Taxonomy" id="2562239"/>
    <lineage>
        <taxon>Eukaryota</taxon>
        <taxon>Sar</taxon>
        <taxon>Alveolata</taxon>
        <taxon>Dinophyceae</taxon>
        <taxon>Suessiales</taxon>
        <taxon>Symbiodiniaceae</taxon>
        <taxon>Effrenium</taxon>
    </lineage>
</organism>
<keyword evidence="3" id="KW-1185">Reference proteome</keyword>
<name>A0AA36JPG8_9DINO</name>
<comment type="caution">
    <text evidence="2">The sequence shown here is derived from an EMBL/GenBank/DDBJ whole genome shotgun (WGS) entry which is preliminary data.</text>
</comment>
<evidence type="ECO:0000256" key="1">
    <source>
        <dbReference type="SAM" id="MobiDB-lite"/>
    </source>
</evidence>
<dbReference type="Proteomes" id="UP001178507">
    <property type="component" value="Unassembled WGS sequence"/>
</dbReference>
<accession>A0AA36JPG8</accession>
<sequence>AALGIKRGQGGEWNEIAQQRIETWLLTARRRTLQSNVPQLALEDKSGSPKRKKASKPGSTAVLLEEEVKRREAQAKNTELETKVADLEAENAKLK</sequence>
<protein>
    <submittedName>
        <fullName evidence="2">Uncharacterized protein</fullName>
    </submittedName>
</protein>
<dbReference type="EMBL" id="CAUJNA010003731">
    <property type="protein sequence ID" value="CAJ1408748.1"/>
    <property type="molecule type" value="Genomic_DNA"/>
</dbReference>
<reference evidence="2" key="1">
    <citation type="submission" date="2023-08" db="EMBL/GenBank/DDBJ databases">
        <authorList>
            <person name="Chen Y."/>
            <person name="Shah S."/>
            <person name="Dougan E. K."/>
            <person name="Thang M."/>
            <person name="Chan C."/>
        </authorList>
    </citation>
    <scope>NUCLEOTIDE SEQUENCE</scope>
</reference>
<feature type="compositionally biased region" description="Basic and acidic residues" evidence="1">
    <location>
        <begin position="66"/>
        <end position="78"/>
    </location>
</feature>
<proteinExistence type="predicted"/>
<evidence type="ECO:0000313" key="2">
    <source>
        <dbReference type="EMBL" id="CAJ1408748.1"/>
    </source>
</evidence>
<feature type="region of interest" description="Disordered" evidence="1">
    <location>
        <begin position="37"/>
        <end position="78"/>
    </location>
</feature>
<feature type="non-terminal residue" evidence="2">
    <location>
        <position position="95"/>
    </location>
</feature>